<feature type="signal peptide" evidence="2">
    <location>
        <begin position="1"/>
        <end position="23"/>
    </location>
</feature>
<evidence type="ECO:0008006" key="5">
    <source>
        <dbReference type="Google" id="ProtNLM"/>
    </source>
</evidence>
<gene>
    <name evidence="3" type="ORF">GCM10023342_21910</name>
</gene>
<comment type="caution">
    <text evidence="3">The sequence shown here is derived from an EMBL/GenBank/DDBJ whole genome shotgun (WGS) entry which is preliminary data.</text>
</comment>
<name>A0ABP9RFU8_9GAMM</name>
<evidence type="ECO:0000313" key="4">
    <source>
        <dbReference type="Proteomes" id="UP001500074"/>
    </source>
</evidence>
<organism evidence="3 4">
    <name type="scientific">Modicisalibacter zincidurans</name>
    <dbReference type="NCBI Taxonomy" id="1178777"/>
    <lineage>
        <taxon>Bacteria</taxon>
        <taxon>Pseudomonadati</taxon>
        <taxon>Pseudomonadota</taxon>
        <taxon>Gammaproteobacteria</taxon>
        <taxon>Oceanospirillales</taxon>
        <taxon>Halomonadaceae</taxon>
        <taxon>Modicisalibacter</taxon>
    </lineage>
</organism>
<evidence type="ECO:0000256" key="1">
    <source>
        <dbReference type="SAM" id="MobiDB-lite"/>
    </source>
</evidence>
<dbReference type="RefSeq" id="WP_031384413.1">
    <property type="nucleotide sequence ID" value="NZ_BAABKI010000022.1"/>
</dbReference>
<reference evidence="4" key="1">
    <citation type="journal article" date="2019" name="Int. J. Syst. Evol. Microbiol.">
        <title>The Global Catalogue of Microorganisms (GCM) 10K type strain sequencing project: providing services to taxonomists for standard genome sequencing and annotation.</title>
        <authorList>
            <consortium name="The Broad Institute Genomics Platform"/>
            <consortium name="The Broad Institute Genome Sequencing Center for Infectious Disease"/>
            <person name="Wu L."/>
            <person name="Ma J."/>
        </authorList>
    </citation>
    <scope>NUCLEOTIDE SEQUENCE [LARGE SCALE GENOMIC DNA]</scope>
    <source>
        <strain evidence="4">JCM 18472</strain>
    </source>
</reference>
<dbReference type="Proteomes" id="UP001500074">
    <property type="component" value="Unassembled WGS sequence"/>
</dbReference>
<keyword evidence="4" id="KW-1185">Reference proteome</keyword>
<evidence type="ECO:0000313" key="3">
    <source>
        <dbReference type="EMBL" id="GAA5176446.1"/>
    </source>
</evidence>
<sequence length="112" mass="12231">MAAKRRALNLMALGMTLWLAGCAGSPPPPQQPLLRLEAHGDSLSEARRAAMQRAEEQCQAGDPVVIDSQQYDTPPRFRSESALPLAQSELGQYAAATHEGEAPSIVWRYLCR</sequence>
<dbReference type="PROSITE" id="PS51257">
    <property type="entry name" value="PROKAR_LIPOPROTEIN"/>
    <property type="match status" value="1"/>
</dbReference>
<dbReference type="EMBL" id="BAABKI010000022">
    <property type="protein sequence ID" value="GAA5176446.1"/>
    <property type="molecule type" value="Genomic_DNA"/>
</dbReference>
<accession>A0ABP9RFU8</accession>
<keyword evidence="2" id="KW-0732">Signal</keyword>
<proteinExistence type="predicted"/>
<protein>
    <recommendedName>
        <fullName evidence="5">DUF4156 domain-containing protein</fullName>
    </recommendedName>
</protein>
<evidence type="ECO:0000256" key="2">
    <source>
        <dbReference type="SAM" id="SignalP"/>
    </source>
</evidence>
<feature type="region of interest" description="Disordered" evidence="1">
    <location>
        <begin position="57"/>
        <end position="77"/>
    </location>
</feature>
<feature type="chain" id="PRO_5046651400" description="DUF4156 domain-containing protein" evidence="2">
    <location>
        <begin position="24"/>
        <end position="112"/>
    </location>
</feature>